<reference evidence="2 3" key="1">
    <citation type="submission" date="2020-05" db="EMBL/GenBank/DDBJ databases">
        <title>Bremerella alba sp. nov., a novel planctomycete isolated from the surface of the macroalga Fucus spiralis.</title>
        <authorList>
            <person name="Godinho O."/>
            <person name="Botelho R."/>
            <person name="Albuquerque L."/>
            <person name="Wiegand S."/>
            <person name="Da Costa M.S."/>
            <person name="Lobo-Da-Cunha A."/>
            <person name="Jogler C."/>
            <person name="Lage O.M."/>
        </authorList>
    </citation>
    <scope>NUCLEOTIDE SEQUENCE [LARGE SCALE GENOMIC DNA]</scope>
    <source>
        <strain evidence="2 3">FF15</strain>
    </source>
</reference>
<dbReference type="GO" id="GO:0004065">
    <property type="term" value="F:arylsulfatase activity"/>
    <property type="evidence" value="ECO:0007669"/>
    <property type="project" value="UniProtKB-EC"/>
</dbReference>
<feature type="domain" description="Sulfatase N-terminal" evidence="1">
    <location>
        <begin position="38"/>
        <end position="344"/>
    </location>
</feature>
<organism evidence="2 3">
    <name type="scientific">Bremerella alba</name>
    <dbReference type="NCBI Taxonomy" id="980252"/>
    <lineage>
        <taxon>Bacteria</taxon>
        <taxon>Pseudomonadati</taxon>
        <taxon>Planctomycetota</taxon>
        <taxon>Planctomycetia</taxon>
        <taxon>Pirellulales</taxon>
        <taxon>Pirellulaceae</taxon>
        <taxon>Bremerella</taxon>
    </lineage>
</organism>
<dbReference type="InterPro" id="IPR017850">
    <property type="entry name" value="Alkaline_phosphatase_core_sf"/>
</dbReference>
<dbReference type="Proteomes" id="UP000551616">
    <property type="component" value="Unassembled WGS sequence"/>
</dbReference>
<gene>
    <name evidence="2" type="primary">atsA_28</name>
    <name evidence="2" type="ORF">HOV93_33400</name>
</gene>
<evidence type="ECO:0000259" key="1">
    <source>
        <dbReference type="Pfam" id="PF00884"/>
    </source>
</evidence>
<dbReference type="InterPro" id="IPR052701">
    <property type="entry name" value="GAG_Ulvan_Degrading_Sulfatases"/>
</dbReference>
<dbReference type="Gene3D" id="3.30.1120.10">
    <property type="match status" value="1"/>
</dbReference>
<name>A0A7V9A8K7_9BACT</name>
<dbReference type="EC" id="3.1.6.1" evidence="2"/>
<keyword evidence="2" id="KW-0378">Hydrolase</keyword>
<protein>
    <submittedName>
        <fullName evidence="2">Arylsulfatase</fullName>
        <ecNumber evidence="2">3.1.6.1</ecNumber>
    </submittedName>
</protein>
<dbReference type="AlphaFoldDB" id="A0A7V9A8K7"/>
<evidence type="ECO:0000313" key="2">
    <source>
        <dbReference type="EMBL" id="MBA2116151.1"/>
    </source>
</evidence>
<keyword evidence="3" id="KW-1185">Reference proteome</keyword>
<dbReference type="CDD" id="cd16145">
    <property type="entry name" value="ARS_like"/>
    <property type="match status" value="1"/>
</dbReference>
<proteinExistence type="predicted"/>
<dbReference type="PANTHER" id="PTHR43751">
    <property type="entry name" value="SULFATASE"/>
    <property type="match status" value="1"/>
</dbReference>
<sequence length="446" mass="50228">MGKIGSLRPLSSHLLFVLLLGGVCLGYLPQKTFAEKPPNVIFILADDLGYGDVGCFGQEHIQTPCIDQLASDGMRFTQAYAGATVCAPSRCTLMTGLHTGHCYIRGNKEIKPVGQEPMPGDTFTLAHLMKQAGYRTGLIGKWGLGYPDSASTPDTMGFDYFFGYNCQRNAHSYYPEYLWRDDEKVALESNAYSHDVMVDDALQFVKRNQDIPFFLYLAFTIPHKKLQVPSLDPYADESWSEDEKICAAMITRMDSDIGRLMELLKKLQIDDQTLVFFTSDNGATYRFARFNHSGPLKGRKRSMYEGGIRSPSIARWPGKIPAGTVSNQVWSFWDMMPTLADLTNQSLESETDGISILPALLENKSIEHPPLYWEFHERGFSQAARLGNWKAVRNGVGKRLELYDLTTDVHEDVDLATKHPDIVDRFESYLKSARSDSELWLIPESK</sequence>
<evidence type="ECO:0000313" key="3">
    <source>
        <dbReference type="Proteomes" id="UP000551616"/>
    </source>
</evidence>
<dbReference type="InterPro" id="IPR000917">
    <property type="entry name" value="Sulfatase_N"/>
</dbReference>
<dbReference type="SUPFAM" id="SSF53649">
    <property type="entry name" value="Alkaline phosphatase-like"/>
    <property type="match status" value="1"/>
</dbReference>
<dbReference type="Pfam" id="PF00884">
    <property type="entry name" value="Sulfatase"/>
    <property type="match status" value="1"/>
</dbReference>
<dbReference type="PANTHER" id="PTHR43751:SF3">
    <property type="entry name" value="SULFATASE N-TERMINAL DOMAIN-CONTAINING PROTEIN"/>
    <property type="match status" value="1"/>
</dbReference>
<dbReference type="Gene3D" id="3.40.720.10">
    <property type="entry name" value="Alkaline Phosphatase, subunit A"/>
    <property type="match status" value="1"/>
</dbReference>
<comment type="caution">
    <text evidence="2">The sequence shown here is derived from an EMBL/GenBank/DDBJ whole genome shotgun (WGS) entry which is preliminary data.</text>
</comment>
<accession>A0A7V9A8K7</accession>
<dbReference type="EMBL" id="JABRWO010000009">
    <property type="protein sequence ID" value="MBA2116151.1"/>
    <property type="molecule type" value="Genomic_DNA"/>
</dbReference>